<keyword evidence="2" id="KW-0812">Transmembrane</keyword>
<name>A0ABP1R8I1_9HEXA</name>
<accession>A0ABP1R8I1</accession>
<keyword evidence="4" id="KW-1185">Reference proteome</keyword>
<keyword evidence="2" id="KW-1133">Transmembrane helix</keyword>
<reference evidence="3 4" key="1">
    <citation type="submission" date="2024-08" db="EMBL/GenBank/DDBJ databases">
        <authorList>
            <person name="Cucini C."/>
            <person name="Frati F."/>
        </authorList>
    </citation>
    <scope>NUCLEOTIDE SEQUENCE [LARGE SCALE GENOMIC DNA]</scope>
</reference>
<keyword evidence="2" id="KW-0472">Membrane</keyword>
<feature type="transmembrane region" description="Helical" evidence="2">
    <location>
        <begin position="73"/>
        <end position="93"/>
    </location>
</feature>
<feature type="compositionally biased region" description="Polar residues" evidence="1">
    <location>
        <begin position="164"/>
        <end position="178"/>
    </location>
</feature>
<proteinExistence type="predicted"/>
<evidence type="ECO:0000313" key="4">
    <source>
        <dbReference type="Proteomes" id="UP001642540"/>
    </source>
</evidence>
<evidence type="ECO:0000256" key="2">
    <source>
        <dbReference type="SAM" id="Phobius"/>
    </source>
</evidence>
<gene>
    <name evidence="3" type="ORF">ODALV1_LOCUS17694</name>
</gene>
<dbReference type="Proteomes" id="UP001642540">
    <property type="component" value="Unassembled WGS sequence"/>
</dbReference>
<protein>
    <submittedName>
        <fullName evidence="3">Uncharacterized protein</fullName>
    </submittedName>
</protein>
<evidence type="ECO:0000313" key="3">
    <source>
        <dbReference type="EMBL" id="CAL8117435.1"/>
    </source>
</evidence>
<feature type="region of interest" description="Disordered" evidence="1">
    <location>
        <begin position="134"/>
        <end position="178"/>
    </location>
</feature>
<organism evidence="3 4">
    <name type="scientific">Orchesella dallaii</name>
    <dbReference type="NCBI Taxonomy" id="48710"/>
    <lineage>
        <taxon>Eukaryota</taxon>
        <taxon>Metazoa</taxon>
        <taxon>Ecdysozoa</taxon>
        <taxon>Arthropoda</taxon>
        <taxon>Hexapoda</taxon>
        <taxon>Collembola</taxon>
        <taxon>Entomobryomorpha</taxon>
        <taxon>Entomobryoidea</taxon>
        <taxon>Orchesellidae</taxon>
        <taxon>Orchesellinae</taxon>
        <taxon>Orchesella</taxon>
    </lineage>
</organism>
<sequence length="178" mass="20083">MDECATVSGARSSSPLVFCSCGAVLSRSCASPQKYVGEYAFVVGVDSERPFLFDISLLVSESCYCFDILIHPFLMYVFMCILYCYEVLLLLLLRRTNKKDYYVKRQYTTFFLAGGKNACNLFASLLSSMEKKHNRRVVEENTHTQARRLSTRSTAPAAGDTKPKPNQSHPKNQQASIY</sequence>
<evidence type="ECO:0000256" key="1">
    <source>
        <dbReference type="SAM" id="MobiDB-lite"/>
    </source>
</evidence>
<dbReference type="EMBL" id="CAXLJM020000054">
    <property type="protein sequence ID" value="CAL8117435.1"/>
    <property type="molecule type" value="Genomic_DNA"/>
</dbReference>
<comment type="caution">
    <text evidence="3">The sequence shown here is derived from an EMBL/GenBank/DDBJ whole genome shotgun (WGS) entry which is preliminary data.</text>
</comment>